<name>A0AAW2BIP8_9ROSI</name>
<organism evidence="6 7">
    <name type="scientific">Lithocarpus litseifolius</name>
    <dbReference type="NCBI Taxonomy" id="425828"/>
    <lineage>
        <taxon>Eukaryota</taxon>
        <taxon>Viridiplantae</taxon>
        <taxon>Streptophyta</taxon>
        <taxon>Embryophyta</taxon>
        <taxon>Tracheophyta</taxon>
        <taxon>Spermatophyta</taxon>
        <taxon>Magnoliopsida</taxon>
        <taxon>eudicotyledons</taxon>
        <taxon>Gunneridae</taxon>
        <taxon>Pentapetalae</taxon>
        <taxon>rosids</taxon>
        <taxon>fabids</taxon>
        <taxon>Fagales</taxon>
        <taxon>Fagaceae</taxon>
        <taxon>Lithocarpus</taxon>
    </lineage>
</organism>
<dbReference type="GO" id="GO:0043531">
    <property type="term" value="F:ADP binding"/>
    <property type="evidence" value="ECO:0007669"/>
    <property type="project" value="InterPro"/>
</dbReference>
<keyword evidence="7" id="KW-1185">Reference proteome</keyword>
<protein>
    <recommendedName>
        <fullName evidence="5">TIR domain-containing protein</fullName>
    </recommendedName>
</protein>
<sequence>MERTLDFTEGSEELSPTKVLCQRDLYCDSLASSSSSFPSSSSISTTSQWIYDVFLSFRGEDTRNTAVDFLNYALEQRGIYTFKDDEKLEGGKTTKPELLKAIEKSRFAVVILSENYASSTWCLEELVKIIECKEEKGMTVLPIFYNVDPSDLRKLKGAFAKAFDEHEKQFKEKVGTWRDALNHVAGIVGYHVKNSPLSEAVKSIVRLVSRKSSFEFSEITEGLVGIHARLVELESCLALWLKDDVRSVGFWAMGGMGKSTLAKVAYKMISKEFDDCCFIDDVRKKDLFSLQKDLISQILKETNLNIQNKLDGEHMLKKMLQHKKVLLVLDDVDESNELKMLVRKSDWFGSGSRIIITTRDKHLLEELPVDEIFEVKALNYKESLCLFCSKAFKKELYPDEYLNLFNSFVEYVNGLPLALEVLGSFLSKRSTAEWKSALEMLKEDPNSKINQVLKISFDGLPDSVKDIFKDIACFFNHEEKDHVVRMLDSIGRIGRHSDIGLRILIDKSLLKIFKNNELWMHNLIENMGRNMVRQESLEPGERSRLWLYKDIDHVLKNNTGTGNVQVIDIKGAKDTRIYHEEKEACWRPQGLAPLVTLQGWVLSALSWQGFTSSKKPEGLLWNPNAFLKMPNLKFLRIRNIFLQINTLPNSLRYFEYNDYPSKSLPPLPDELVELHLLHSKIELLWKGMKNFDKLKSIHVAGSSDMIIAPNFNGVPNLEELDLKGCSKLRELHPSIGKLKNLKLLNLKKCQELTTLPNKFELESLVTLNLARCSKVKKIPEFVGNMKHLQELLLKGTAITELPSSVECLMGLNILILRDCKKLVCLPNTICNLTSLKNLDLLGCSKFDKLPEYLGNIVCLMELDLSGTAIRELPSSVEFLIGLEILDLKNCKNFVLLPSTICSLKSLRYFSLIGCSKFDRLPKDLGNIVSLESLFLSGTAIKELPSSVEFLIGLKTLQLNDCKNFVLLPSTVCSLKSLMHMSLSRCPKFVNLPENFGNLKRLIRLYLDETAIEVLPSSVGRLAALRDINLKDCKNFVRLPSTICNLKMVYYLNLTGCSKITNLPENLENMERLSDLRLGGTAIKELPFSIIHLQRVPRVSFNLWRSLLSSRTSLTRSHRKSSSLTSLTRRYRIDLSDCNLSAITSDFDRFSKAGFLELFLRRNDFNSLPESFSQFSGLTRIYLDGCKSLRSLSNIPSTVYFICVDNCTSLESLPEPSNDFYWSSFLNFTIQCFNCFKLAANIKDFSNVFEGQSSQQFEKCYIIPGREIPKWFEEVNICDTSVVSRYVPGSCENRTFKIKKVKIQLPGSGSGCDESRGFVLCVVFLPERHYRHSDYGYCFRVSGCRMGGFSSRQCAETRPDFTSEYGKVESHHLWLRSVSQKQFDLPKTPGCFIDKKGFHQVELEIATLGLEVERIGFRVV</sequence>
<dbReference type="InterPro" id="IPR003591">
    <property type="entry name" value="Leu-rich_rpt_typical-subtyp"/>
</dbReference>
<evidence type="ECO:0000256" key="1">
    <source>
        <dbReference type="ARBA" id="ARBA00022614"/>
    </source>
</evidence>
<dbReference type="Gene3D" id="3.40.50.10140">
    <property type="entry name" value="Toll/interleukin-1 receptor homology (TIR) domain"/>
    <property type="match status" value="1"/>
</dbReference>
<dbReference type="InterPro" id="IPR035897">
    <property type="entry name" value="Toll_tir_struct_dom_sf"/>
</dbReference>
<dbReference type="InterPro" id="IPR027417">
    <property type="entry name" value="P-loop_NTPase"/>
</dbReference>
<reference evidence="6 7" key="1">
    <citation type="submission" date="2024-01" db="EMBL/GenBank/DDBJ databases">
        <title>A telomere-to-telomere, gap-free genome of sweet tea (Lithocarpus litseifolius).</title>
        <authorList>
            <person name="Zhou J."/>
        </authorList>
    </citation>
    <scope>NUCLEOTIDE SEQUENCE [LARGE SCALE GENOMIC DNA]</scope>
    <source>
        <strain evidence="6">Zhou-2022a</strain>
        <tissue evidence="6">Leaf</tissue>
    </source>
</reference>
<dbReference type="Proteomes" id="UP001459277">
    <property type="component" value="Unassembled WGS sequence"/>
</dbReference>
<dbReference type="InterPro" id="IPR058192">
    <property type="entry name" value="WHD_ROQ1-like"/>
</dbReference>
<keyword evidence="1" id="KW-0433">Leucine-rich repeat</keyword>
<dbReference type="Gene3D" id="3.40.50.300">
    <property type="entry name" value="P-loop containing nucleotide triphosphate hydrolases"/>
    <property type="match status" value="1"/>
</dbReference>
<dbReference type="InterPro" id="IPR042197">
    <property type="entry name" value="Apaf_helical"/>
</dbReference>
<feature type="domain" description="TIR" evidence="5">
    <location>
        <begin position="49"/>
        <end position="212"/>
    </location>
</feature>
<evidence type="ECO:0000259" key="5">
    <source>
        <dbReference type="PROSITE" id="PS50104"/>
    </source>
</evidence>
<dbReference type="InterPro" id="IPR055414">
    <property type="entry name" value="LRR_R13L4/SHOC2-like"/>
</dbReference>
<dbReference type="FunFam" id="3.40.50.10140:FF:000007">
    <property type="entry name" value="Disease resistance protein (TIR-NBS-LRR class)"/>
    <property type="match status" value="1"/>
</dbReference>
<keyword evidence="4" id="KW-0520">NAD</keyword>
<keyword evidence="2" id="KW-0677">Repeat</keyword>
<dbReference type="SUPFAM" id="SSF52200">
    <property type="entry name" value="Toll/Interleukin receptor TIR domain"/>
    <property type="match status" value="1"/>
</dbReference>
<proteinExistence type="predicted"/>
<evidence type="ECO:0000256" key="4">
    <source>
        <dbReference type="ARBA" id="ARBA00023027"/>
    </source>
</evidence>
<dbReference type="Pfam" id="PF23598">
    <property type="entry name" value="LRR_14"/>
    <property type="match status" value="2"/>
</dbReference>
<dbReference type="InterPro" id="IPR032675">
    <property type="entry name" value="LRR_dom_sf"/>
</dbReference>
<dbReference type="GO" id="GO:0006952">
    <property type="term" value="P:defense response"/>
    <property type="evidence" value="ECO:0007669"/>
    <property type="project" value="UniProtKB-KW"/>
</dbReference>
<evidence type="ECO:0000256" key="2">
    <source>
        <dbReference type="ARBA" id="ARBA00022737"/>
    </source>
</evidence>
<accession>A0AAW2BIP8</accession>
<dbReference type="Gene3D" id="1.10.8.430">
    <property type="entry name" value="Helical domain of apoptotic protease-activating factors"/>
    <property type="match status" value="1"/>
</dbReference>
<dbReference type="SMART" id="SM00369">
    <property type="entry name" value="LRR_TYP"/>
    <property type="match status" value="6"/>
</dbReference>
<dbReference type="Gene3D" id="3.80.10.10">
    <property type="entry name" value="Ribonuclease Inhibitor"/>
    <property type="match status" value="4"/>
</dbReference>
<dbReference type="PRINTS" id="PR00364">
    <property type="entry name" value="DISEASERSIST"/>
</dbReference>
<dbReference type="EMBL" id="JAZDWU010000012">
    <property type="protein sequence ID" value="KAK9984839.1"/>
    <property type="molecule type" value="Genomic_DNA"/>
</dbReference>
<evidence type="ECO:0000313" key="7">
    <source>
        <dbReference type="Proteomes" id="UP001459277"/>
    </source>
</evidence>
<comment type="caution">
    <text evidence="6">The sequence shown here is derived from an EMBL/GenBank/DDBJ whole genome shotgun (WGS) entry which is preliminary data.</text>
</comment>
<dbReference type="Pfam" id="PF01582">
    <property type="entry name" value="TIR"/>
    <property type="match status" value="1"/>
</dbReference>
<dbReference type="GO" id="GO:0007165">
    <property type="term" value="P:signal transduction"/>
    <property type="evidence" value="ECO:0007669"/>
    <property type="project" value="InterPro"/>
</dbReference>
<dbReference type="Pfam" id="PF23282">
    <property type="entry name" value="WHD_ROQ1"/>
    <property type="match status" value="1"/>
</dbReference>
<gene>
    <name evidence="6" type="ORF">SO802_034364</name>
</gene>
<dbReference type="SMART" id="SM00255">
    <property type="entry name" value="TIR"/>
    <property type="match status" value="1"/>
</dbReference>
<evidence type="ECO:0000256" key="3">
    <source>
        <dbReference type="ARBA" id="ARBA00022821"/>
    </source>
</evidence>
<dbReference type="InterPro" id="IPR002182">
    <property type="entry name" value="NB-ARC"/>
</dbReference>
<dbReference type="Pfam" id="PF00931">
    <property type="entry name" value="NB-ARC"/>
    <property type="match status" value="1"/>
</dbReference>
<keyword evidence="3" id="KW-0611">Plant defense</keyword>
<dbReference type="PANTHER" id="PTHR11017:SF559">
    <property type="entry name" value="DISEASE RESISTANCE PROTEIN CHL1"/>
    <property type="match status" value="1"/>
</dbReference>
<dbReference type="GO" id="GO:0051707">
    <property type="term" value="P:response to other organism"/>
    <property type="evidence" value="ECO:0007669"/>
    <property type="project" value="UniProtKB-ARBA"/>
</dbReference>
<dbReference type="PROSITE" id="PS50104">
    <property type="entry name" value="TIR"/>
    <property type="match status" value="1"/>
</dbReference>
<dbReference type="InterPro" id="IPR044974">
    <property type="entry name" value="Disease_R_plants"/>
</dbReference>
<dbReference type="PANTHER" id="PTHR11017">
    <property type="entry name" value="LEUCINE-RICH REPEAT-CONTAINING PROTEIN"/>
    <property type="match status" value="1"/>
</dbReference>
<dbReference type="InterPro" id="IPR000157">
    <property type="entry name" value="TIR_dom"/>
</dbReference>
<dbReference type="SUPFAM" id="SSF52058">
    <property type="entry name" value="L domain-like"/>
    <property type="match status" value="2"/>
</dbReference>
<evidence type="ECO:0000313" key="6">
    <source>
        <dbReference type="EMBL" id="KAK9984839.1"/>
    </source>
</evidence>
<dbReference type="SUPFAM" id="SSF52540">
    <property type="entry name" value="P-loop containing nucleoside triphosphate hydrolases"/>
    <property type="match status" value="1"/>
</dbReference>